<accession>A0A368KTH8</accession>
<dbReference type="InterPro" id="IPR017946">
    <property type="entry name" value="PLC-like_Pdiesterase_TIM-brl"/>
</dbReference>
<dbReference type="GO" id="GO:0006629">
    <property type="term" value="P:lipid metabolic process"/>
    <property type="evidence" value="ECO:0007669"/>
    <property type="project" value="InterPro"/>
</dbReference>
<dbReference type="CDD" id="cd08577">
    <property type="entry name" value="PI-PLCc_GDPD_SF_unchar3"/>
    <property type="match status" value="1"/>
</dbReference>
<evidence type="ECO:0000256" key="1">
    <source>
        <dbReference type="ARBA" id="ARBA00014286"/>
    </source>
</evidence>
<dbReference type="EMBL" id="QPEX01000024">
    <property type="protein sequence ID" value="RCS49239.1"/>
    <property type="molecule type" value="Genomic_DNA"/>
</dbReference>
<evidence type="ECO:0000313" key="3">
    <source>
        <dbReference type="Proteomes" id="UP000253562"/>
    </source>
</evidence>
<dbReference type="InterPro" id="IPR051236">
    <property type="entry name" value="HAT_RTT109-like"/>
</dbReference>
<dbReference type="PROSITE" id="PS51257">
    <property type="entry name" value="PROKAR_LIPOPROTEIN"/>
    <property type="match status" value="1"/>
</dbReference>
<dbReference type="GO" id="GO:0008081">
    <property type="term" value="F:phosphoric diester hydrolase activity"/>
    <property type="evidence" value="ECO:0007669"/>
    <property type="project" value="InterPro"/>
</dbReference>
<name>A0A368KTH8_9BACT</name>
<comment type="caution">
    <text evidence="2">The sequence shown here is derived from an EMBL/GenBank/DDBJ whole genome shotgun (WGS) entry which is preliminary data.</text>
</comment>
<proteinExistence type="predicted"/>
<dbReference type="Proteomes" id="UP000253562">
    <property type="component" value="Unassembled WGS sequence"/>
</dbReference>
<dbReference type="PANTHER" id="PTHR31571">
    <property type="entry name" value="ALTERED INHERITANCE OF MITOCHONDRIA PROTEIN 6"/>
    <property type="match status" value="1"/>
</dbReference>
<reference evidence="2 3" key="1">
    <citation type="submission" date="2018-07" db="EMBL/GenBank/DDBJ databases">
        <title>Comparative genomes isolates from brazilian mangrove.</title>
        <authorList>
            <person name="De Araujo J.E."/>
            <person name="Taketani R.G."/>
            <person name="Silva M.C.P."/>
            <person name="Lourenco M.V."/>
            <person name="Oliveira V.M."/>
            <person name="Andreote F.D."/>
        </authorList>
    </citation>
    <scope>NUCLEOTIDE SEQUENCE [LARGE SCALE GENOMIC DNA]</scope>
    <source>
        <strain evidence="2 3">HEX PRIS-MGV</strain>
    </source>
</reference>
<dbReference type="OrthoDB" id="9794455at2"/>
<dbReference type="PANTHER" id="PTHR31571:SF1">
    <property type="entry name" value="ALTERED INHERITANCE OF MITOCHONDRIA PROTEIN 6"/>
    <property type="match status" value="1"/>
</dbReference>
<dbReference type="InterPro" id="IPR039559">
    <property type="entry name" value="AIM6_PI-PLC-like_dom"/>
</dbReference>
<dbReference type="SUPFAM" id="SSF51695">
    <property type="entry name" value="PLC-like phosphodiesterases"/>
    <property type="match status" value="1"/>
</dbReference>
<dbReference type="Pfam" id="PF13653">
    <property type="entry name" value="GDPD_2"/>
    <property type="match status" value="1"/>
</dbReference>
<protein>
    <recommendedName>
        <fullName evidence="1">Altered inheritance of mitochondria protein 6</fullName>
    </recommendedName>
</protein>
<dbReference type="Gene3D" id="3.20.20.190">
    <property type="entry name" value="Phosphatidylinositol (PI) phosphodiesterase"/>
    <property type="match status" value="1"/>
</dbReference>
<dbReference type="AlphaFoldDB" id="A0A368KTH8"/>
<sequence length="282" mass="31415">MVNVIIKSFISYNLSVIALTAIIISSCNSGIHASELPTPLLTAHAHNDYYHQRPLLDALDQGFSNVEADVFLVGDQLLVGHFRWELRRDRSLESLYLAPLKERVTANDGHVYPQPGRFVLLIDIKEDGADAYAALAKLLAKYDDILSVTQDGKHEQKAVTVIISGDRAQKEIAKSNPRYVGIDGRISDLESEAPSDLLPLISDKWSSHFKWKGSGEMPPEEREKLKGIVQKAHQKGRLVRFWATPEKPEVWAELQQAGVDLIGTDDLKKLANFLNENTPAAQ</sequence>
<organism evidence="2 3">
    <name type="scientific">Bremerella cremea</name>
    <dbReference type="NCBI Taxonomy" id="1031537"/>
    <lineage>
        <taxon>Bacteria</taxon>
        <taxon>Pseudomonadati</taxon>
        <taxon>Planctomycetota</taxon>
        <taxon>Planctomycetia</taxon>
        <taxon>Pirellulales</taxon>
        <taxon>Pirellulaceae</taxon>
        <taxon>Bremerella</taxon>
    </lineage>
</organism>
<evidence type="ECO:0000313" key="2">
    <source>
        <dbReference type="EMBL" id="RCS49239.1"/>
    </source>
</evidence>
<gene>
    <name evidence="2" type="ORF">DTL42_11925</name>
</gene>